<sequence length="85" mass="9328">MWRRGGHACHVISSSGRLHAPPPTYDTLSSVRTRFTRFCAQLANVQLTHVRLSPRAVDLHAVGPVSAAGVRLCPEQANSGWRNHC</sequence>
<protein>
    <submittedName>
        <fullName evidence="1">Uncharacterized protein</fullName>
    </submittedName>
</protein>
<proteinExistence type="predicted"/>
<evidence type="ECO:0000313" key="1">
    <source>
        <dbReference type="EMBL" id="KAJ8337841.1"/>
    </source>
</evidence>
<comment type="caution">
    <text evidence="1">The sequence shown here is derived from an EMBL/GenBank/DDBJ whole genome shotgun (WGS) entry which is preliminary data.</text>
</comment>
<reference evidence="1" key="1">
    <citation type="journal article" date="2023" name="Science">
        <title>Genome structures resolve the early diversification of teleost fishes.</title>
        <authorList>
            <person name="Parey E."/>
            <person name="Louis A."/>
            <person name="Montfort J."/>
            <person name="Bouchez O."/>
            <person name="Roques C."/>
            <person name="Iampietro C."/>
            <person name="Lluch J."/>
            <person name="Castinel A."/>
            <person name="Donnadieu C."/>
            <person name="Desvignes T."/>
            <person name="Floi Bucao C."/>
            <person name="Jouanno E."/>
            <person name="Wen M."/>
            <person name="Mejri S."/>
            <person name="Dirks R."/>
            <person name="Jansen H."/>
            <person name="Henkel C."/>
            <person name="Chen W.J."/>
            <person name="Zahm M."/>
            <person name="Cabau C."/>
            <person name="Klopp C."/>
            <person name="Thompson A.W."/>
            <person name="Robinson-Rechavi M."/>
            <person name="Braasch I."/>
            <person name="Lecointre G."/>
            <person name="Bobe J."/>
            <person name="Postlethwait J.H."/>
            <person name="Berthelot C."/>
            <person name="Roest Crollius H."/>
            <person name="Guiguen Y."/>
        </authorList>
    </citation>
    <scope>NUCLEOTIDE SEQUENCE</scope>
    <source>
        <strain evidence="1">WJC10195</strain>
    </source>
</reference>
<name>A0A9Q1EFH7_SYNKA</name>
<gene>
    <name evidence="1" type="ORF">SKAU_G00368070</name>
</gene>
<dbReference type="Proteomes" id="UP001152622">
    <property type="component" value="Chromosome 18"/>
</dbReference>
<keyword evidence="2" id="KW-1185">Reference proteome</keyword>
<organism evidence="1 2">
    <name type="scientific">Synaphobranchus kaupii</name>
    <name type="common">Kaup's arrowtooth eel</name>
    <dbReference type="NCBI Taxonomy" id="118154"/>
    <lineage>
        <taxon>Eukaryota</taxon>
        <taxon>Metazoa</taxon>
        <taxon>Chordata</taxon>
        <taxon>Craniata</taxon>
        <taxon>Vertebrata</taxon>
        <taxon>Euteleostomi</taxon>
        <taxon>Actinopterygii</taxon>
        <taxon>Neopterygii</taxon>
        <taxon>Teleostei</taxon>
        <taxon>Anguilliformes</taxon>
        <taxon>Synaphobranchidae</taxon>
        <taxon>Synaphobranchus</taxon>
    </lineage>
</organism>
<dbReference type="EMBL" id="JAINUF010000018">
    <property type="protein sequence ID" value="KAJ8337841.1"/>
    <property type="molecule type" value="Genomic_DNA"/>
</dbReference>
<dbReference type="AlphaFoldDB" id="A0A9Q1EFH7"/>
<evidence type="ECO:0000313" key="2">
    <source>
        <dbReference type="Proteomes" id="UP001152622"/>
    </source>
</evidence>
<accession>A0A9Q1EFH7</accession>